<name>A0A0F8K731_METMZ</name>
<dbReference type="PATRIC" id="fig|2209.72.peg.913"/>
<dbReference type="SUPFAM" id="SSF53383">
    <property type="entry name" value="PLP-dependent transferases"/>
    <property type="match status" value="1"/>
</dbReference>
<accession>A0A0F8K731</accession>
<sequence length="323" mass="37838">MHDKKEIGGYFGLELNPEKKEYHPDALKLNSGRYSLQYIFQTKRYKKIYLPAYICDSVLQPIKKEGISYEFYSINECFEPIFDKPIKDDECFMYVNYFGINNKNVKNLISRYKNLIIDNTQAFFALPCKGVDTFYSTSKFFGVADGAYLYTDNTDHLIHLERDTSFDRMFHLLKRIDISASDAYDLFLKNGKHFDNCGLKSMSKLTEAILGSINYEKCRDIRNSNFSFLHKELSKHNGLNIDVGKLNGPMIYPFLNDKAGLKEKLIENKIYVATYWKEVRDRVSEYSFEENLVNCLIPLPIDQRYNLEDMEYIVKFIKSMLVS</sequence>
<comment type="caution">
    <text evidence="1">The sequence shown here is derived from an EMBL/GenBank/DDBJ whole genome shotgun (WGS) entry which is preliminary data.</text>
</comment>
<protein>
    <recommendedName>
        <fullName evidence="3">DegT/DnrJ/EryC1/StrS aminotransferase family protein</fullName>
    </recommendedName>
</protein>
<organism evidence="1 2">
    <name type="scientific">Methanosarcina mazei</name>
    <name type="common">Methanosarcina frisia</name>
    <dbReference type="NCBI Taxonomy" id="2209"/>
    <lineage>
        <taxon>Archaea</taxon>
        <taxon>Methanobacteriati</taxon>
        <taxon>Methanobacteriota</taxon>
        <taxon>Stenosarchaea group</taxon>
        <taxon>Methanomicrobia</taxon>
        <taxon>Methanosarcinales</taxon>
        <taxon>Methanosarcinaceae</taxon>
        <taxon>Methanosarcina</taxon>
    </lineage>
</organism>
<reference evidence="1 2" key="1">
    <citation type="journal article" date="2015" name="ISME J.">
        <title>Genomic and phenotypic differentiation among Methanosarcina mazei populations from Columbia River sediment.</title>
        <authorList>
            <person name="Youngblut N.D."/>
            <person name="Wirth J.S."/>
            <person name="Henriksen J.R."/>
            <person name="Smith M."/>
            <person name="Simon H."/>
            <person name="Metcalf W.W."/>
            <person name="Whitaker R.J."/>
        </authorList>
    </citation>
    <scope>NUCLEOTIDE SEQUENCE [LARGE SCALE GENOMIC DNA]</scope>
    <source>
        <strain evidence="1 2">3.H.A.2.4</strain>
    </source>
</reference>
<dbReference type="EMBL" id="JJPP01000013">
    <property type="protein sequence ID" value="KKG83653.1"/>
    <property type="molecule type" value="Genomic_DNA"/>
</dbReference>
<evidence type="ECO:0000313" key="2">
    <source>
        <dbReference type="Proteomes" id="UP000034817"/>
    </source>
</evidence>
<dbReference type="RefSeq" id="WP_048049827.1">
    <property type="nucleotide sequence ID" value="NZ_JJPP01000013.1"/>
</dbReference>
<dbReference type="Proteomes" id="UP000034817">
    <property type="component" value="Unassembled WGS sequence"/>
</dbReference>
<dbReference type="InterPro" id="IPR015424">
    <property type="entry name" value="PyrdxlP-dep_Trfase"/>
</dbReference>
<evidence type="ECO:0000313" key="1">
    <source>
        <dbReference type="EMBL" id="KKG83653.1"/>
    </source>
</evidence>
<dbReference type="AlphaFoldDB" id="A0A0F8K731"/>
<proteinExistence type="predicted"/>
<evidence type="ECO:0008006" key="3">
    <source>
        <dbReference type="Google" id="ProtNLM"/>
    </source>
</evidence>
<gene>
    <name evidence="1" type="ORF">DU55_04165</name>
</gene>